<dbReference type="NCBIfam" id="NF045850">
    <property type="entry name" value="ABC_Mplas_LP"/>
    <property type="match status" value="1"/>
</dbReference>
<protein>
    <recommendedName>
        <fullName evidence="3">Lipoprotein</fullName>
    </recommendedName>
</protein>
<organism evidence="1 2">
    <name type="scientific">Mycoplasmopsis ciconiae</name>
    <dbReference type="NCBI Taxonomy" id="561067"/>
    <lineage>
        <taxon>Bacteria</taxon>
        <taxon>Bacillati</taxon>
        <taxon>Mycoplasmatota</taxon>
        <taxon>Mycoplasmoidales</taxon>
        <taxon>Metamycoplasmataceae</taxon>
        <taxon>Mycoplasmopsis</taxon>
    </lineage>
</organism>
<keyword evidence="2" id="KW-1185">Reference proteome</keyword>
<dbReference type="RefSeq" id="WP_330500915.1">
    <property type="nucleotide sequence ID" value="NZ_JAZDWZ010000008.1"/>
</dbReference>
<evidence type="ECO:0000313" key="2">
    <source>
        <dbReference type="Proteomes" id="UP001344817"/>
    </source>
</evidence>
<accession>A0ABU7MLX8</accession>
<name>A0ABU7MLX8_9BACT</name>
<evidence type="ECO:0000313" key="1">
    <source>
        <dbReference type="EMBL" id="MEE3928503.1"/>
    </source>
</evidence>
<gene>
    <name evidence="1" type="ORF">V2E24_02850</name>
</gene>
<comment type="caution">
    <text evidence="1">The sequence shown here is derived from an EMBL/GenBank/DDBJ whole genome shotgun (WGS) entry which is preliminary data.</text>
</comment>
<dbReference type="PROSITE" id="PS51257">
    <property type="entry name" value="PROKAR_LIPOPROTEIN"/>
    <property type="match status" value="1"/>
</dbReference>
<dbReference type="EMBL" id="JAZDWZ010000008">
    <property type="protein sequence ID" value="MEE3928503.1"/>
    <property type="molecule type" value="Genomic_DNA"/>
</dbReference>
<proteinExistence type="predicted"/>
<dbReference type="Proteomes" id="UP001344817">
    <property type="component" value="Unassembled WGS sequence"/>
</dbReference>
<evidence type="ECO:0008006" key="3">
    <source>
        <dbReference type="Google" id="ProtNLM"/>
    </source>
</evidence>
<reference evidence="1" key="1">
    <citation type="submission" date="2024-01" db="EMBL/GenBank/DDBJ databases">
        <title>Genome sequence of Mycoplasma ciconiae type strain DSM 25251.</title>
        <authorList>
            <person name="Spergser J."/>
        </authorList>
    </citation>
    <scope>NUCLEOTIDE SEQUENCE [LARGE SCALE GENOMIC DNA]</scope>
    <source>
        <strain evidence="1">DSM 25251</strain>
    </source>
</reference>
<sequence length="709" mass="84415">MKRIWKFLGLISSISFLPISLSCTYVGDLLSKNTYIKSYNSANLYQDTNYKFNYFKFIESDFDSLNFEGLFKYKFVDKIEYDFINKNTKTPTKKVAKLNLASAIKLYFDNDLTITYDNDDYDLNHKYNDNLSIVNAYSSNITSINNPDFKNNLNAANKIEIFIKKAPYVFVNNQKSTYTLEAQDFLVNIDNPEIKKLLDEYQIKIKNTSNSVILESNQKKYNYDFVFKVLSNNFIFNPVSNKYLEDQKIKFSEYNPTLKDRLSLNHYLLVLNDYEQQKYVKNSNFVDFNFSNSSEFISEIILNYKSIKLDEETFRLQLFKNFRQMLVSEADFDLFNTYQQQQILNNSKNYGLTFYTKTLTNKPLNKFVFATDFTDKKFDFNNTYARLIYQQNQQQLINTSLSYNDILNNSFAFLFLKYINNVFNFNAVFNYLNFQNYFYSQIYPFSIFESTQANKSNYLNVSDTLFWINNVDLNSFGDYKIKNNINIVDNKLSYTQISKNLDLAEQFKSYQYDFIKQNMKQLLDKFYENNKDLISTKIQFNIPVISQGNFYLQFIYQNWINLINSLDSRIQASFEFVNDVNLNDKNYIYNKYEISYFDNTLESFLKKLFEKITFNQIKQLANKYDYFNISEYIKKYNITSEKEFINNFNQNSVFNQSLILKDINNIYLIPFSEFIILDIGDFNKKIVQPHFNNPINDLGYTIFDDIKVN</sequence>